<evidence type="ECO:0000256" key="5">
    <source>
        <dbReference type="ARBA" id="ARBA00022989"/>
    </source>
</evidence>
<feature type="transmembrane region" description="Helical" evidence="7">
    <location>
        <begin position="238"/>
        <end position="257"/>
    </location>
</feature>
<keyword evidence="5 7" id="KW-1133">Transmembrane helix</keyword>
<dbReference type="GO" id="GO:0071555">
    <property type="term" value="P:cell wall organization"/>
    <property type="evidence" value="ECO:0007669"/>
    <property type="project" value="TreeGrafter"/>
</dbReference>
<comment type="subcellular location">
    <subcellularLocation>
        <location evidence="1">Cell membrane</location>
        <topology evidence="1">Multi-pass membrane protein</topology>
    </subcellularLocation>
</comment>
<evidence type="ECO:0000256" key="6">
    <source>
        <dbReference type="ARBA" id="ARBA00023136"/>
    </source>
</evidence>
<keyword evidence="2" id="KW-1003">Cell membrane</keyword>
<proteinExistence type="predicted"/>
<accession>A0A382E4N5</accession>
<feature type="transmembrane region" description="Helical" evidence="7">
    <location>
        <begin position="78"/>
        <end position="97"/>
    </location>
</feature>
<dbReference type="GO" id="GO:0009103">
    <property type="term" value="P:lipopolysaccharide biosynthetic process"/>
    <property type="evidence" value="ECO:0007669"/>
    <property type="project" value="TreeGrafter"/>
</dbReference>
<name>A0A382E4N5_9ZZZZ</name>
<feature type="non-terminal residue" evidence="8">
    <location>
        <position position="260"/>
    </location>
</feature>
<dbReference type="GO" id="GO:0044038">
    <property type="term" value="P:cell wall macromolecule biosynthetic process"/>
    <property type="evidence" value="ECO:0007669"/>
    <property type="project" value="TreeGrafter"/>
</dbReference>
<dbReference type="CDD" id="cd06853">
    <property type="entry name" value="GT_WecA_like"/>
    <property type="match status" value="1"/>
</dbReference>
<reference evidence="8" key="1">
    <citation type="submission" date="2018-05" db="EMBL/GenBank/DDBJ databases">
        <authorList>
            <person name="Lanie J.A."/>
            <person name="Ng W.-L."/>
            <person name="Kazmierczak K.M."/>
            <person name="Andrzejewski T.M."/>
            <person name="Davidsen T.M."/>
            <person name="Wayne K.J."/>
            <person name="Tettelin H."/>
            <person name="Glass J.I."/>
            <person name="Rusch D."/>
            <person name="Podicherti R."/>
            <person name="Tsui H.-C.T."/>
            <person name="Winkler M.E."/>
        </authorList>
    </citation>
    <scope>NUCLEOTIDE SEQUENCE</scope>
</reference>
<dbReference type="PANTHER" id="PTHR22926:SF3">
    <property type="entry name" value="UNDECAPRENYL-PHOSPHATE ALPHA-N-ACETYLGLUCOSAMINYL 1-PHOSPHATE TRANSFERASE"/>
    <property type="match status" value="1"/>
</dbReference>
<dbReference type="GO" id="GO:0005886">
    <property type="term" value="C:plasma membrane"/>
    <property type="evidence" value="ECO:0007669"/>
    <property type="project" value="UniProtKB-SubCell"/>
</dbReference>
<dbReference type="AlphaFoldDB" id="A0A382E4N5"/>
<sequence>MTGEWWEYLVVFSVSTSICLVLTPVAMAVAVRTGVFDQPHGHKSHGSPVPYLGGVAIIVAFAASVIGAAIIYPPESGVGELWVVLLLAVGLAVVGLADDLRNLSPVVRIALEVLCAVQLWRMDAGITLTGDQTVDLALTVLWVVGITNAFNLLDNMDGLAAGQAAVCAMTIFAVAAANGQFLVAALAIALAGCAVGFLRHNFYPARIYMGDGGALFIGFLIAYLGIKLRFRDSAFESFLVPALICSLPIMDTTLVTISRL</sequence>
<feature type="transmembrane region" description="Helical" evidence="7">
    <location>
        <begin position="205"/>
        <end position="226"/>
    </location>
</feature>
<evidence type="ECO:0000256" key="2">
    <source>
        <dbReference type="ARBA" id="ARBA00022475"/>
    </source>
</evidence>
<feature type="transmembrane region" description="Helical" evidence="7">
    <location>
        <begin position="6"/>
        <end position="31"/>
    </location>
</feature>
<feature type="transmembrane region" description="Helical" evidence="7">
    <location>
        <begin position="181"/>
        <end position="198"/>
    </location>
</feature>
<dbReference type="EMBL" id="UINC01042660">
    <property type="protein sequence ID" value="SVB45600.1"/>
    <property type="molecule type" value="Genomic_DNA"/>
</dbReference>
<keyword evidence="6 7" id="KW-0472">Membrane</keyword>
<evidence type="ECO:0008006" key="9">
    <source>
        <dbReference type="Google" id="ProtNLM"/>
    </source>
</evidence>
<dbReference type="PANTHER" id="PTHR22926">
    <property type="entry name" value="PHOSPHO-N-ACETYLMURAMOYL-PENTAPEPTIDE-TRANSFERASE"/>
    <property type="match status" value="1"/>
</dbReference>
<gene>
    <name evidence="8" type="ORF">METZ01_LOCUS198454</name>
</gene>
<feature type="transmembrane region" description="Helical" evidence="7">
    <location>
        <begin position="51"/>
        <end position="72"/>
    </location>
</feature>
<evidence type="ECO:0000313" key="8">
    <source>
        <dbReference type="EMBL" id="SVB45600.1"/>
    </source>
</evidence>
<keyword evidence="3" id="KW-0808">Transferase</keyword>
<keyword evidence="4 7" id="KW-0812">Transmembrane</keyword>
<evidence type="ECO:0000256" key="4">
    <source>
        <dbReference type="ARBA" id="ARBA00022692"/>
    </source>
</evidence>
<evidence type="ECO:0000256" key="1">
    <source>
        <dbReference type="ARBA" id="ARBA00004651"/>
    </source>
</evidence>
<dbReference type="GO" id="GO:0016780">
    <property type="term" value="F:phosphotransferase activity, for other substituted phosphate groups"/>
    <property type="evidence" value="ECO:0007669"/>
    <property type="project" value="InterPro"/>
</dbReference>
<dbReference type="Pfam" id="PF00953">
    <property type="entry name" value="Glycos_transf_4"/>
    <property type="match status" value="1"/>
</dbReference>
<organism evidence="8">
    <name type="scientific">marine metagenome</name>
    <dbReference type="NCBI Taxonomy" id="408172"/>
    <lineage>
        <taxon>unclassified sequences</taxon>
        <taxon>metagenomes</taxon>
        <taxon>ecological metagenomes</taxon>
    </lineage>
</organism>
<feature type="transmembrane region" description="Helical" evidence="7">
    <location>
        <begin position="158"/>
        <end position="175"/>
    </location>
</feature>
<protein>
    <recommendedName>
        <fullName evidence="9">Undecaprenyl/decaprenyl-phosphate alpha-N-acetylglucosaminyl 1-phosphate transferase</fullName>
    </recommendedName>
</protein>
<dbReference type="InterPro" id="IPR000715">
    <property type="entry name" value="Glycosyl_transferase_4"/>
</dbReference>
<evidence type="ECO:0000256" key="7">
    <source>
        <dbReference type="SAM" id="Phobius"/>
    </source>
</evidence>
<evidence type="ECO:0000256" key="3">
    <source>
        <dbReference type="ARBA" id="ARBA00022679"/>
    </source>
</evidence>